<proteinExistence type="predicted"/>
<evidence type="ECO:0000313" key="4">
    <source>
        <dbReference type="Proteomes" id="UP000236621"/>
    </source>
</evidence>
<feature type="region of interest" description="Disordered" evidence="1">
    <location>
        <begin position="56"/>
        <end position="94"/>
    </location>
</feature>
<feature type="region of interest" description="Disordered" evidence="1">
    <location>
        <begin position="1"/>
        <end position="20"/>
    </location>
</feature>
<protein>
    <submittedName>
        <fullName evidence="3">Uncharacterized protein</fullName>
    </submittedName>
</protein>
<keyword evidence="2" id="KW-0472">Membrane</keyword>
<dbReference type="OrthoDB" id="5222624at2759"/>
<feature type="transmembrane region" description="Helical" evidence="2">
    <location>
        <begin position="27"/>
        <end position="47"/>
    </location>
</feature>
<name>A0A2K3QRE1_9HYPO</name>
<evidence type="ECO:0000256" key="2">
    <source>
        <dbReference type="SAM" id="Phobius"/>
    </source>
</evidence>
<dbReference type="AlphaFoldDB" id="A0A2K3QRE1"/>
<gene>
    <name evidence="3" type="ORF">TCAP_00005</name>
</gene>
<sequence>MAPAKRADETTAGGTPPHTGVGDNACLILTIVLAGVCALGIAAGLVSNWRRKRRQHREVAEKSSPAMSETLSKQTTSSTFSTLPSDDGDQDRDELQRQHIIRKSLASRVPSREATRPSSCEALCTALPNDTEERASAEPSIQDRDPGESVALLESPVGLVNDWKRWEARLRQDNARSLRHHPGVDQGLHPPHDHAAPVPPTAYLPARRPLMHPPATTACSSTWPDNLQTYRSCLPLSRTGEAEHV</sequence>
<dbReference type="Proteomes" id="UP000236621">
    <property type="component" value="Unassembled WGS sequence"/>
</dbReference>
<dbReference type="EMBL" id="NRSZ01000001">
    <property type="protein sequence ID" value="PNY30087.1"/>
    <property type="molecule type" value="Genomic_DNA"/>
</dbReference>
<comment type="caution">
    <text evidence="3">The sequence shown here is derived from an EMBL/GenBank/DDBJ whole genome shotgun (WGS) entry which is preliminary data.</text>
</comment>
<accession>A0A2K3QRE1</accession>
<keyword evidence="2" id="KW-0812">Transmembrane</keyword>
<reference evidence="3 4" key="1">
    <citation type="submission" date="2017-08" db="EMBL/GenBank/DDBJ databases">
        <title>Harnessing the power of phylogenomics to disentangle the directionality and signatures of interkingdom host jumping in the parasitic fungal genus Tolypocladium.</title>
        <authorList>
            <person name="Quandt C.A."/>
            <person name="Patterson W."/>
            <person name="Spatafora J.W."/>
        </authorList>
    </citation>
    <scope>NUCLEOTIDE SEQUENCE [LARGE SCALE GENOMIC DNA]</scope>
    <source>
        <strain evidence="3 4">CBS 113982</strain>
    </source>
</reference>
<keyword evidence="4" id="KW-1185">Reference proteome</keyword>
<evidence type="ECO:0000256" key="1">
    <source>
        <dbReference type="SAM" id="MobiDB-lite"/>
    </source>
</evidence>
<feature type="compositionally biased region" description="Polar residues" evidence="1">
    <location>
        <begin position="65"/>
        <end position="84"/>
    </location>
</feature>
<evidence type="ECO:0000313" key="3">
    <source>
        <dbReference type="EMBL" id="PNY30087.1"/>
    </source>
</evidence>
<organism evidence="3 4">
    <name type="scientific">Tolypocladium capitatum</name>
    <dbReference type="NCBI Taxonomy" id="45235"/>
    <lineage>
        <taxon>Eukaryota</taxon>
        <taxon>Fungi</taxon>
        <taxon>Dikarya</taxon>
        <taxon>Ascomycota</taxon>
        <taxon>Pezizomycotina</taxon>
        <taxon>Sordariomycetes</taxon>
        <taxon>Hypocreomycetidae</taxon>
        <taxon>Hypocreales</taxon>
        <taxon>Ophiocordycipitaceae</taxon>
        <taxon>Tolypocladium</taxon>
    </lineage>
</organism>
<keyword evidence="2" id="KW-1133">Transmembrane helix</keyword>